<evidence type="ECO:0000313" key="4">
    <source>
        <dbReference type="Proteomes" id="UP001202328"/>
    </source>
</evidence>
<dbReference type="EMBL" id="JAJJMB010015809">
    <property type="protein sequence ID" value="KAI3851863.1"/>
    <property type="molecule type" value="Genomic_DNA"/>
</dbReference>
<keyword evidence="1" id="KW-0805">Transcription regulation</keyword>
<dbReference type="Pfam" id="PF05793">
    <property type="entry name" value="TFIIF_alpha"/>
    <property type="match status" value="1"/>
</dbReference>
<keyword evidence="1" id="KW-0804">Transcription</keyword>
<dbReference type="GO" id="GO:0006367">
    <property type="term" value="P:transcription initiation at RNA polymerase II promoter"/>
    <property type="evidence" value="ECO:0007669"/>
    <property type="project" value="InterPro"/>
</dbReference>
<dbReference type="Proteomes" id="UP001202328">
    <property type="component" value="Unassembled WGS sequence"/>
</dbReference>
<dbReference type="InterPro" id="IPR008851">
    <property type="entry name" value="TFIIF-alpha"/>
</dbReference>
<sequence>MSFDLNLKPSCGGCGSTSDLYGSNYKHMTLCFNCGKRMTQNRAKCSDYCGTQITRLIRDDDEANVEEGGGLSKSGKELKNLLGRAAGMNDSDAEDDDDNDDEVDDDMSMSTVLPPKKKDTHTP</sequence>
<dbReference type="GO" id="GO:0003677">
    <property type="term" value="F:DNA binding"/>
    <property type="evidence" value="ECO:0007669"/>
    <property type="project" value="UniProtKB-KW"/>
</dbReference>
<dbReference type="GO" id="GO:0001096">
    <property type="term" value="F:TFIIF-class transcription factor complex binding"/>
    <property type="evidence" value="ECO:0007669"/>
    <property type="project" value="TreeGrafter"/>
</dbReference>
<dbReference type="AlphaFoldDB" id="A0AAD4S0T4"/>
<dbReference type="GO" id="GO:0005674">
    <property type="term" value="C:transcription factor TFIIF complex"/>
    <property type="evidence" value="ECO:0007669"/>
    <property type="project" value="TreeGrafter"/>
</dbReference>
<reference evidence="3" key="1">
    <citation type="submission" date="2022-04" db="EMBL/GenBank/DDBJ databases">
        <title>A functionally conserved STORR gene fusion in Papaver species that diverged 16.8 million years ago.</title>
        <authorList>
            <person name="Catania T."/>
        </authorList>
    </citation>
    <scope>NUCLEOTIDE SEQUENCE</scope>
    <source>
        <strain evidence="3">S-188037</strain>
    </source>
</reference>
<comment type="function">
    <text evidence="1">TFIIF is a general transcription initiation factor that binds to RNA polymerase II and helps to recruit it to the initiation complex in collaboration with TFIIB. It promotes transcription elongation.</text>
</comment>
<keyword evidence="1" id="KW-0539">Nucleus</keyword>
<evidence type="ECO:0000256" key="1">
    <source>
        <dbReference type="RuleBase" id="RU366044"/>
    </source>
</evidence>
<organism evidence="3 4">
    <name type="scientific">Papaver atlanticum</name>
    <dbReference type="NCBI Taxonomy" id="357466"/>
    <lineage>
        <taxon>Eukaryota</taxon>
        <taxon>Viridiplantae</taxon>
        <taxon>Streptophyta</taxon>
        <taxon>Embryophyta</taxon>
        <taxon>Tracheophyta</taxon>
        <taxon>Spermatophyta</taxon>
        <taxon>Magnoliopsida</taxon>
        <taxon>Ranunculales</taxon>
        <taxon>Papaveraceae</taxon>
        <taxon>Papaveroideae</taxon>
        <taxon>Papaver</taxon>
    </lineage>
</organism>
<feature type="region of interest" description="Disordered" evidence="2">
    <location>
        <begin position="82"/>
        <end position="123"/>
    </location>
</feature>
<keyword evidence="1" id="KW-0238">DNA-binding</keyword>
<gene>
    <name evidence="3" type="ORF">MKW98_019862</name>
</gene>
<dbReference type="PANTHER" id="PTHR13011:SF0">
    <property type="entry name" value="GENERAL TRANSCRIPTION FACTOR IIF SUBUNIT 1"/>
    <property type="match status" value="1"/>
</dbReference>
<keyword evidence="4" id="KW-1185">Reference proteome</keyword>
<name>A0AAD4S0T4_9MAGN</name>
<protein>
    <recommendedName>
        <fullName evidence="1">Transcription initiation factor IIF subunit alpha</fullName>
    </recommendedName>
</protein>
<evidence type="ECO:0000256" key="2">
    <source>
        <dbReference type="SAM" id="MobiDB-lite"/>
    </source>
</evidence>
<evidence type="ECO:0000313" key="3">
    <source>
        <dbReference type="EMBL" id="KAI3851863.1"/>
    </source>
</evidence>
<proteinExistence type="inferred from homology"/>
<dbReference type="GO" id="GO:0032968">
    <property type="term" value="P:positive regulation of transcription elongation by RNA polymerase II"/>
    <property type="evidence" value="ECO:0007669"/>
    <property type="project" value="InterPro"/>
</dbReference>
<dbReference type="PANTHER" id="PTHR13011">
    <property type="entry name" value="TFIIF-ALPHA"/>
    <property type="match status" value="1"/>
</dbReference>
<comment type="subcellular location">
    <subcellularLocation>
        <location evidence="1">Nucleus</location>
    </subcellularLocation>
</comment>
<comment type="similarity">
    <text evidence="1">Belongs to the TFIIF alpha subunit family.</text>
</comment>
<accession>A0AAD4S0T4</accession>
<dbReference type="GO" id="GO:0016251">
    <property type="term" value="F:RNA polymerase II general transcription initiation factor activity"/>
    <property type="evidence" value="ECO:0007669"/>
    <property type="project" value="TreeGrafter"/>
</dbReference>
<feature type="compositionally biased region" description="Acidic residues" evidence="2">
    <location>
        <begin position="91"/>
        <end position="107"/>
    </location>
</feature>
<comment type="caution">
    <text evidence="3">The sequence shown here is derived from an EMBL/GenBank/DDBJ whole genome shotgun (WGS) entry which is preliminary data.</text>
</comment>